<evidence type="ECO:0000256" key="1">
    <source>
        <dbReference type="SAM" id="MobiDB-lite"/>
    </source>
</evidence>
<dbReference type="EMBL" id="OA565177">
    <property type="protein sequence ID" value="CAD7196470.1"/>
    <property type="molecule type" value="Genomic_DNA"/>
</dbReference>
<dbReference type="AlphaFoldDB" id="A0A7R8Z905"/>
<evidence type="ECO:0000313" key="2">
    <source>
        <dbReference type="EMBL" id="CAD7196470.1"/>
    </source>
</evidence>
<reference evidence="2" key="1">
    <citation type="submission" date="2020-11" db="EMBL/GenBank/DDBJ databases">
        <authorList>
            <person name="Tran Van P."/>
        </authorList>
    </citation>
    <scope>NUCLEOTIDE SEQUENCE</scope>
</reference>
<name>A0A7R8Z905_TIMDO</name>
<sequence length="150" mass="15872">MGHQKPGSPSRSSASPKGPSLDLCTSALVGIKARGDNPQDSVKAAGGTYCIIGVDEDQAKAEGPSQEELERVERLKAQLLSLRSSRSPIGSVGTNSAGRCVPQLGPVPRNSRERRRSAGDEMGIIPQLNMFVRTRTDSGKPLSDLVSAYI</sequence>
<feature type="region of interest" description="Disordered" evidence="1">
    <location>
        <begin position="1"/>
        <end position="22"/>
    </location>
</feature>
<gene>
    <name evidence="2" type="ORF">TDIB3V08_LOCUS2819</name>
</gene>
<organism evidence="2">
    <name type="scientific">Timema douglasi</name>
    <name type="common">Walking stick</name>
    <dbReference type="NCBI Taxonomy" id="61478"/>
    <lineage>
        <taxon>Eukaryota</taxon>
        <taxon>Metazoa</taxon>
        <taxon>Ecdysozoa</taxon>
        <taxon>Arthropoda</taxon>
        <taxon>Hexapoda</taxon>
        <taxon>Insecta</taxon>
        <taxon>Pterygota</taxon>
        <taxon>Neoptera</taxon>
        <taxon>Polyneoptera</taxon>
        <taxon>Phasmatodea</taxon>
        <taxon>Timematodea</taxon>
        <taxon>Timematoidea</taxon>
        <taxon>Timematidae</taxon>
        <taxon>Timema</taxon>
    </lineage>
</organism>
<feature type="region of interest" description="Disordered" evidence="1">
    <location>
        <begin position="86"/>
        <end position="121"/>
    </location>
</feature>
<protein>
    <submittedName>
        <fullName evidence="2">Uncharacterized protein</fullName>
    </submittedName>
</protein>
<proteinExistence type="predicted"/>
<accession>A0A7R8Z905</accession>
<feature type="compositionally biased region" description="Polar residues" evidence="1">
    <location>
        <begin position="86"/>
        <end position="97"/>
    </location>
</feature>